<dbReference type="Proteomes" id="UP000518904">
    <property type="component" value="Unassembled WGS sequence"/>
</dbReference>
<sequence length="90" mass="9611">WTVTNEDNFSIKAPSGLDLTPNDDSDDGDNGGLSQIGLTIYAEVNDLGEDLGNEKDATVVRQTDVTLEFPTVLTPKMSVAAEIQVADDVQ</sequence>
<feature type="non-terminal residue" evidence="2">
    <location>
        <position position="1"/>
    </location>
</feature>
<organism evidence="2 3">
    <name type="scientific">Vibrio parahaemolyticus</name>
    <dbReference type="NCBI Taxonomy" id="670"/>
    <lineage>
        <taxon>Bacteria</taxon>
        <taxon>Pseudomonadati</taxon>
        <taxon>Pseudomonadota</taxon>
        <taxon>Gammaproteobacteria</taxon>
        <taxon>Vibrionales</taxon>
        <taxon>Vibrionaceae</taxon>
        <taxon>Vibrio</taxon>
    </lineage>
</organism>
<feature type="region of interest" description="Disordered" evidence="1">
    <location>
        <begin position="1"/>
        <end position="33"/>
    </location>
</feature>
<evidence type="ECO:0008006" key="4">
    <source>
        <dbReference type="Google" id="ProtNLM"/>
    </source>
</evidence>
<dbReference type="EMBL" id="JABCLB010000462">
    <property type="protein sequence ID" value="NMU82055.1"/>
    <property type="molecule type" value="Genomic_DNA"/>
</dbReference>
<proteinExistence type="predicted"/>
<evidence type="ECO:0000256" key="1">
    <source>
        <dbReference type="SAM" id="MobiDB-lite"/>
    </source>
</evidence>
<feature type="non-terminal residue" evidence="2">
    <location>
        <position position="90"/>
    </location>
</feature>
<evidence type="ECO:0000313" key="3">
    <source>
        <dbReference type="Proteomes" id="UP000518904"/>
    </source>
</evidence>
<evidence type="ECO:0000313" key="2">
    <source>
        <dbReference type="EMBL" id="NMU82055.1"/>
    </source>
</evidence>
<protein>
    <recommendedName>
        <fullName evidence="4">RTX toxin</fullName>
    </recommendedName>
</protein>
<name>A0A7Y0SEK0_VIBPH</name>
<reference evidence="2 3" key="1">
    <citation type="submission" date="2020-04" db="EMBL/GenBank/DDBJ databases">
        <title>Whole-genome sequencing of Vibrio spp. from China reveals different genetic environments of blaCTX-M-14 among diverse lineages.</title>
        <authorList>
            <person name="Zheng Z."/>
            <person name="Ye L."/>
            <person name="Chen S."/>
        </authorList>
    </citation>
    <scope>NUCLEOTIDE SEQUENCE [LARGE SCALE GENOMIC DNA]</scope>
    <source>
        <strain evidence="2 3">Vb0551</strain>
    </source>
</reference>
<dbReference type="AlphaFoldDB" id="A0A7Y0SEK0"/>
<accession>A0A7Y0SEK0</accession>
<gene>
    <name evidence="2" type="ORF">HKB16_04100</name>
</gene>
<comment type="caution">
    <text evidence="2">The sequence shown here is derived from an EMBL/GenBank/DDBJ whole genome shotgun (WGS) entry which is preliminary data.</text>
</comment>